<dbReference type="SUPFAM" id="SSF52266">
    <property type="entry name" value="SGNH hydrolase"/>
    <property type="match status" value="1"/>
</dbReference>
<accession>A0ABU9E9U4</accession>
<name>A0ABU9E9U4_9BACT</name>
<reference evidence="2 3" key="1">
    <citation type="submission" date="2024-02" db="EMBL/GenBank/DDBJ databases">
        <title>A novel Gemmatimonadota bacterium.</title>
        <authorList>
            <person name="Du Z.-J."/>
            <person name="Ye Y.-Q."/>
        </authorList>
    </citation>
    <scope>NUCLEOTIDE SEQUENCE [LARGE SCALE GENOMIC DNA]</scope>
    <source>
        <strain evidence="2 3">DH-20</strain>
    </source>
</reference>
<proteinExistence type="predicted"/>
<comment type="caution">
    <text evidence="2">The sequence shown here is derived from an EMBL/GenBank/DDBJ whole genome shotgun (WGS) entry which is preliminary data.</text>
</comment>
<evidence type="ECO:0000313" key="2">
    <source>
        <dbReference type="EMBL" id="MEK9501506.1"/>
    </source>
</evidence>
<evidence type="ECO:0008006" key="4">
    <source>
        <dbReference type="Google" id="ProtNLM"/>
    </source>
</evidence>
<sequence length="257" mass="27064">MTRLLTAVFAVAFAGTAPGCLGPTEPSLPDADLRVLFVGNSLTYTNDLPGLVETVAAAAGHSLEAASVAGPNMGLGDHWVTGTPETIRSLRPDVVVLQQGPSTLLSSRAYLVEWTDSMARVAHEVGAETALLMVWPPEDPRYTFQAVHDSYRAAADAVGGRFIPAGMAWVEAWDVDPSLPLYGPDRFHPGGMGSVLAALSVVRSLLDQPVNRLPLRMEPAAGRPSIELSADVAPTLFDAVERAHEEYGGGPPPHPAG</sequence>
<gene>
    <name evidence="2" type="ORF">WI372_11000</name>
</gene>
<organism evidence="2 3">
    <name type="scientific">Gaopeijia maritima</name>
    <dbReference type="NCBI Taxonomy" id="3119007"/>
    <lineage>
        <taxon>Bacteria</taxon>
        <taxon>Pseudomonadati</taxon>
        <taxon>Gemmatimonadota</taxon>
        <taxon>Longimicrobiia</taxon>
        <taxon>Gaopeijiales</taxon>
        <taxon>Gaopeijiaceae</taxon>
        <taxon>Gaopeijia</taxon>
    </lineage>
</organism>
<feature type="signal peptide" evidence="1">
    <location>
        <begin position="1"/>
        <end position="19"/>
    </location>
</feature>
<dbReference type="Gene3D" id="3.40.50.1110">
    <property type="entry name" value="SGNH hydrolase"/>
    <property type="match status" value="1"/>
</dbReference>
<evidence type="ECO:0000313" key="3">
    <source>
        <dbReference type="Proteomes" id="UP001484239"/>
    </source>
</evidence>
<dbReference type="InterPro" id="IPR036514">
    <property type="entry name" value="SGNH_hydro_sf"/>
</dbReference>
<evidence type="ECO:0000256" key="1">
    <source>
        <dbReference type="SAM" id="SignalP"/>
    </source>
</evidence>
<keyword evidence="3" id="KW-1185">Reference proteome</keyword>
<dbReference type="Proteomes" id="UP001484239">
    <property type="component" value="Unassembled WGS sequence"/>
</dbReference>
<protein>
    <recommendedName>
        <fullName evidence="4">SGNH/GDSL hydrolase family protein</fullName>
    </recommendedName>
</protein>
<feature type="chain" id="PRO_5047103325" description="SGNH/GDSL hydrolase family protein" evidence="1">
    <location>
        <begin position="20"/>
        <end position="257"/>
    </location>
</feature>
<keyword evidence="1" id="KW-0732">Signal</keyword>
<dbReference type="EMBL" id="JBBHLI010000006">
    <property type="protein sequence ID" value="MEK9501506.1"/>
    <property type="molecule type" value="Genomic_DNA"/>
</dbReference>
<dbReference type="RefSeq" id="WP_405281675.1">
    <property type="nucleotide sequence ID" value="NZ_CP144380.1"/>
</dbReference>